<accession>A0A1H3MUQ8</accession>
<dbReference type="OrthoDB" id="509049at2"/>
<dbReference type="GO" id="GO:0005886">
    <property type="term" value="C:plasma membrane"/>
    <property type="evidence" value="ECO:0007669"/>
    <property type="project" value="TreeGrafter"/>
</dbReference>
<evidence type="ECO:0000256" key="3">
    <source>
        <dbReference type="ARBA" id="ARBA00022989"/>
    </source>
</evidence>
<feature type="transmembrane region" description="Helical" evidence="5">
    <location>
        <begin position="96"/>
        <end position="116"/>
    </location>
</feature>
<dbReference type="STRING" id="381665.SAMN05216554_1571"/>
<dbReference type="Proteomes" id="UP000198891">
    <property type="component" value="Unassembled WGS sequence"/>
</dbReference>
<evidence type="ECO:0000256" key="1">
    <source>
        <dbReference type="ARBA" id="ARBA00004141"/>
    </source>
</evidence>
<evidence type="ECO:0000256" key="2">
    <source>
        <dbReference type="ARBA" id="ARBA00022692"/>
    </source>
</evidence>
<comment type="subcellular location">
    <subcellularLocation>
        <location evidence="1">Membrane</location>
        <topology evidence="1">Multi-pass membrane protein</topology>
    </subcellularLocation>
</comment>
<gene>
    <name evidence="6" type="ORF">SAMN05216554_1571</name>
</gene>
<dbReference type="CDD" id="cd16914">
    <property type="entry name" value="EcfT"/>
    <property type="match status" value="1"/>
</dbReference>
<feature type="transmembrane region" description="Helical" evidence="5">
    <location>
        <begin position="136"/>
        <end position="155"/>
    </location>
</feature>
<feature type="transmembrane region" description="Helical" evidence="5">
    <location>
        <begin position="21"/>
        <end position="54"/>
    </location>
</feature>
<evidence type="ECO:0000313" key="6">
    <source>
        <dbReference type="EMBL" id="SDY80303.1"/>
    </source>
</evidence>
<dbReference type="EMBL" id="FNPZ01000001">
    <property type="protein sequence ID" value="SDY80303.1"/>
    <property type="molecule type" value="Genomic_DNA"/>
</dbReference>
<name>A0A1H3MUQ8_9MICO</name>
<dbReference type="PANTHER" id="PTHR33514:SF13">
    <property type="entry name" value="PROTEIN ABCI12, CHLOROPLASTIC"/>
    <property type="match status" value="1"/>
</dbReference>
<keyword evidence="7" id="KW-1185">Reference proteome</keyword>
<dbReference type="Pfam" id="PF02361">
    <property type="entry name" value="CbiQ"/>
    <property type="match status" value="1"/>
</dbReference>
<dbReference type="InterPro" id="IPR003339">
    <property type="entry name" value="ABC/ECF_trnsptr_transmembrane"/>
</dbReference>
<dbReference type="AlphaFoldDB" id="A0A1H3MUQ8"/>
<keyword evidence="2 5" id="KW-0812">Transmembrane</keyword>
<keyword evidence="3 5" id="KW-1133">Transmembrane helix</keyword>
<feature type="transmembrane region" description="Helical" evidence="5">
    <location>
        <begin position="66"/>
        <end position="84"/>
    </location>
</feature>
<dbReference type="RefSeq" id="WP_092551015.1">
    <property type="nucleotide sequence ID" value="NZ_FNPZ01000001.1"/>
</dbReference>
<evidence type="ECO:0000256" key="5">
    <source>
        <dbReference type="SAM" id="Phobius"/>
    </source>
</evidence>
<evidence type="ECO:0000313" key="7">
    <source>
        <dbReference type="Proteomes" id="UP000198891"/>
    </source>
</evidence>
<dbReference type="PANTHER" id="PTHR33514">
    <property type="entry name" value="PROTEIN ABCI12, CHLOROPLASTIC"/>
    <property type="match status" value="1"/>
</dbReference>
<protein>
    <submittedName>
        <fullName evidence="6">Biotin transport system permease protein</fullName>
    </submittedName>
</protein>
<sequence length="198" mass="21022">MIALYRPGTSPLHRLPAGPKLIALMLLAIAITVFASNAWYIAGASALVVAGYFAAGFGPLEILRQLWTLRWIVAVTLITQVIFLPLPVAATNTGRVVTVVMLATLVTLTTRTSALLDAVERGLGPLRRIGVDPARVGLVMAMTITVVPVIAGYAASIRDAQRARGAKPRLRILVMPLLVMSLKHADELGDALVARGAE</sequence>
<keyword evidence="4 5" id="KW-0472">Membrane</keyword>
<reference evidence="6 7" key="1">
    <citation type="submission" date="2016-10" db="EMBL/GenBank/DDBJ databases">
        <authorList>
            <person name="de Groot N.N."/>
        </authorList>
    </citation>
    <scope>NUCLEOTIDE SEQUENCE [LARGE SCALE GENOMIC DNA]</scope>
    <source>
        <strain evidence="6 7">CGMCC 4.3491</strain>
    </source>
</reference>
<proteinExistence type="predicted"/>
<organism evidence="6 7">
    <name type="scientific">Herbiconiux ginsengi</name>
    <dbReference type="NCBI Taxonomy" id="381665"/>
    <lineage>
        <taxon>Bacteria</taxon>
        <taxon>Bacillati</taxon>
        <taxon>Actinomycetota</taxon>
        <taxon>Actinomycetes</taxon>
        <taxon>Micrococcales</taxon>
        <taxon>Microbacteriaceae</taxon>
        <taxon>Herbiconiux</taxon>
    </lineage>
</organism>
<evidence type="ECO:0000256" key="4">
    <source>
        <dbReference type="ARBA" id="ARBA00023136"/>
    </source>
</evidence>